<evidence type="ECO:0000313" key="3">
    <source>
        <dbReference type="Proteomes" id="UP000199110"/>
    </source>
</evidence>
<keyword evidence="3" id="KW-1185">Reference proteome</keyword>
<dbReference type="OrthoDB" id="9815686at2"/>
<evidence type="ECO:0000256" key="1">
    <source>
        <dbReference type="SAM" id="Phobius"/>
    </source>
</evidence>
<feature type="transmembrane region" description="Helical" evidence="1">
    <location>
        <begin position="66"/>
        <end position="85"/>
    </location>
</feature>
<dbReference type="STRING" id="390807.SAMN04488095_3182"/>
<reference evidence="2 3" key="1">
    <citation type="submission" date="2016-10" db="EMBL/GenBank/DDBJ databases">
        <authorList>
            <person name="de Groot N.N."/>
        </authorList>
    </citation>
    <scope>NUCLEOTIDE SEQUENCE [LARGE SCALE GENOMIC DNA]</scope>
    <source>
        <strain evidence="2 3">DSM 19073</strain>
    </source>
</reference>
<dbReference type="RefSeq" id="WP_092783028.1">
    <property type="nucleotide sequence ID" value="NZ_FORA01000004.1"/>
</dbReference>
<keyword evidence="1" id="KW-0812">Transmembrane</keyword>
<dbReference type="Pfam" id="PF10067">
    <property type="entry name" value="DUF2306"/>
    <property type="match status" value="1"/>
</dbReference>
<dbReference type="AlphaFoldDB" id="A0A1I3SLB6"/>
<feature type="transmembrane region" description="Helical" evidence="1">
    <location>
        <begin position="42"/>
        <end position="60"/>
    </location>
</feature>
<sequence length="166" mass="18651">MTLTPLPDLPIYLDIHILAAMLALVLGPVAIYPKRRDRMHRLVGYVWLSAIVVTAVSSFWLQDFAIIGPLGPIHVFAFLALWGVWDGVRMARARNFAGHSETLRSLYWNGLILAGLFVFLPGRRLNRALFPEAPELGWLIVGLGVSILAWRALRRRADAPMRSERA</sequence>
<dbReference type="EMBL" id="FORA01000004">
    <property type="protein sequence ID" value="SFJ58982.1"/>
    <property type="molecule type" value="Genomic_DNA"/>
</dbReference>
<organism evidence="2 3">
    <name type="scientific">Jannaschia pohangensis</name>
    <dbReference type="NCBI Taxonomy" id="390807"/>
    <lineage>
        <taxon>Bacteria</taxon>
        <taxon>Pseudomonadati</taxon>
        <taxon>Pseudomonadota</taxon>
        <taxon>Alphaproteobacteria</taxon>
        <taxon>Rhodobacterales</taxon>
        <taxon>Roseobacteraceae</taxon>
        <taxon>Jannaschia</taxon>
    </lineage>
</organism>
<accession>A0A1I3SLB6</accession>
<protein>
    <submittedName>
        <fullName evidence="2">Uncharacterized membrane protein</fullName>
    </submittedName>
</protein>
<keyword evidence="1" id="KW-1133">Transmembrane helix</keyword>
<dbReference type="Proteomes" id="UP000199110">
    <property type="component" value="Unassembled WGS sequence"/>
</dbReference>
<proteinExistence type="predicted"/>
<keyword evidence="1" id="KW-0472">Membrane</keyword>
<dbReference type="InterPro" id="IPR018750">
    <property type="entry name" value="DUF2306_membrane"/>
</dbReference>
<name>A0A1I3SLB6_9RHOB</name>
<feature type="transmembrane region" description="Helical" evidence="1">
    <location>
        <begin position="106"/>
        <end position="124"/>
    </location>
</feature>
<evidence type="ECO:0000313" key="2">
    <source>
        <dbReference type="EMBL" id="SFJ58982.1"/>
    </source>
</evidence>
<feature type="transmembrane region" description="Helical" evidence="1">
    <location>
        <begin position="12"/>
        <end position="30"/>
    </location>
</feature>
<feature type="transmembrane region" description="Helical" evidence="1">
    <location>
        <begin position="136"/>
        <end position="153"/>
    </location>
</feature>
<gene>
    <name evidence="2" type="ORF">SAMN04488095_3182</name>
</gene>